<keyword evidence="5 7" id="KW-1133">Transmembrane helix</keyword>
<keyword evidence="3" id="KW-1003">Cell membrane</keyword>
<organism evidence="8 9">
    <name type="scientific">Gottfriedia solisilvae</name>
    <dbReference type="NCBI Taxonomy" id="1516104"/>
    <lineage>
        <taxon>Bacteria</taxon>
        <taxon>Bacillati</taxon>
        <taxon>Bacillota</taxon>
        <taxon>Bacilli</taxon>
        <taxon>Bacillales</taxon>
        <taxon>Bacillaceae</taxon>
        <taxon>Gottfriedia</taxon>
    </lineage>
</organism>
<feature type="transmembrane region" description="Helical" evidence="7">
    <location>
        <begin position="6"/>
        <end position="34"/>
    </location>
</feature>
<evidence type="ECO:0000256" key="1">
    <source>
        <dbReference type="ARBA" id="ARBA00004651"/>
    </source>
</evidence>
<feature type="transmembrane region" description="Helical" evidence="7">
    <location>
        <begin position="201"/>
        <end position="222"/>
    </location>
</feature>
<feature type="transmembrane region" description="Helical" evidence="7">
    <location>
        <begin position="164"/>
        <end position="189"/>
    </location>
</feature>
<feature type="transmembrane region" description="Helical" evidence="7">
    <location>
        <begin position="80"/>
        <end position="105"/>
    </location>
</feature>
<feature type="transmembrane region" description="Helical" evidence="7">
    <location>
        <begin position="234"/>
        <end position="253"/>
    </location>
</feature>
<feature type="transmembrane region" description="Helical" evidence="7">
    <location>
        <begin position="117"/>
        <end position="144"/>
    </location>
</feature>
<protein>
    <submittedName>
        <fullName evidence="8">Cytochrome D ubiquinol oxidase subunit II</fullName>
    </submittedName>
</protein>
<accession>A0A8J3AIU9</accession>
<feature type="transmembrane region" description="Helical" evidence="7">
    <location>
        <begin position="55"/>
        <end position="74"/>
    </location>
</feature>
<comment type="similarity">
    <text evidence="2">Belongs to the cytochrome ubiquinol oxidase subunit 2 family.</text>
</comment>
<dbReference type="EMBL" id="BMHB01000001">
    <property type="protein sequence ID" value="GGI14564.1"/>
    <property type="molecule type" value="Genomic_DNA"/>
</dbReference>
<dbReference type="InterPro" id="IPR003317">
    <property type="entry name" value="Cyt-d_oxidase_su2"/>
</dbReference>
<dbReference type="GO" id="GO:0005886">
    <property type="term" value="C:plasma membrane"/>
    <property type="evidence" value="ECO:0007669"/>
    <property type="project" value="UniProtKB-SubCell"/>
</dbReference>
<keyword evidence="4 7" id="KW-0812">Transmembrane</keyword>
<comment type="caution">
    <text evidence="8">The sequence shown here is derived from an EMBL/GenBank/DDBJ whole genome shotgun (WGS) entry which is preliminary data.</text>
</comment>
<evidence type="ECO:0000256" key="6">
    <source>
        <dbReference type="ARBA" id="ARBA00023136"/>
    </source>
</evidence>
<dbReference type="AlphaFoldDB" id="A0A8J3AIU9"/>
<keyword evidence="9" id="KW-1185">Reference proteome</keyword>
<proteinExistence type="inferred from homology"/>
<dbReference type="Pfam" id="PF02322">
    <property type="entry name" value="Cyt_bd_oxida_II"/>
    <property type="match status" value="1"/>
</dbReference>
<reference evidence="9" key="1">
    <citation type="journal article" date="2019" name="Int. J. Syst. Evol. Microbiol.">
        <title>The Global Catalogue of Microorganisms (GCM) 10K type strain sequencing project: providing services to taxonomists for standard genome sequencing and annotation.</title>
        <authorList>
            <consortium name="The Broad Institute Genomics Platform"/>
            <consortium name="The Broad Institute Genome Sequencing Center for Infectious Disease"/>
            <person name="Wu L."/>
            <person name="Ma J."/>
        </authorList>
    </citation>
    <scope>NUCLEOTIDE SEQUENCE [LARGE SCALE GENOMIC DNA]</scope>
    <source>
        <strain evidence="9">CGMCC 1.14993</strain>
    </source>
</reference>
<dbReference type="Proteomes" id="UP000626244">
    <property type="component" value="Unassembled WGS sequence"/>
</dbReference>
<keyword evidence="6 7" id="KW-0472">Membrane</keyword>
<dbReference type="RefSeq" id="WP_088000168.1">
    <property type="nucleotide sequence ID" value="NZ_BMHB01000001.1"/>
</dbReference>
<comment type="subcellular location">
    <subcellularLocation>
        <location evidence="1">Cell membrane</location>
        <topology evidence="1">Multi-pass membrane protein</topology>
    </subcellularLocation>
</comment>
<evidence type="ECO:0000256" key="7">
    <source>
        <dbReference type="SAM" id="Phobius"/>
    </source>
</evidence>
<evidence type="ECO:0000256" key="3">
    <source>
        <dbReference type="ARBA" id="ARBA00022475"/>
    </source>
</evidence>
<evidence type="ECO:0000256" key="2">
    <source>
        <dbReference type="ARBA" id="ARBA00007543"/>
    </source>
</evidence>
<evidence type="ECO:0000313" key="8">
    <source>
        <dbReference type="EMBL" id="GGI14564.1"/>
    </source>
</evidence>
<gene>
    <name evidence="8" type="ORF">GCM10007380_23570</name>
</gene>
<sequence length="345" mass="39835">MEIQTIAIFILWLFLYAYMIIASIDFGAGFYAFYAISRKEEPKLIGLINSHLSSIWELATLFFIFFFVGVVGIFPRVAYYYGVPLLVPGSVAMILLAIRGSFYTFQQYSGKKSQYFLLLYGATSLLIPVTLSTVLTISEGGFIIENGTDIRFHPIKLITNFYSLSVMLLAVCSVLFISAMFLIYSAKLVNDSESEIKLRKYVLVWSVPTIFSSIIVFASMKLHNSVHFERMHNVWEYFLISLICFGIAITLIIKRKRYGLAFILVLMQYFFAFFGYGVSHMPFILYPYLRIETSFAKSSLAFILIVFFVLFLLIITIYFIFLMMNKPLFMRLYLKNNEKNNISEK</sequence>
<evidence type="ECO:0000256" key="4">
    <source>
        <dbReference type="ARBA" id="ARBA00022692"/>
    </source>
</evidence>
<feature type="transmembrane region" description="Helical" evidence="7">
    <location>
        <begin position="299"/>
        <end position="321"/>
    </location>
</feature>
<name>A0A8J3AIU9_9BACI</name>
<dbReference type="OrthoDB" id="2416742at2"/>
<evidence type="ECO:0000256" key="5">
    <source>
        <dbReference type="ARBA" id="ARBA00022989"/>
    </source>
</evidence>
<evidence type="ECO:0000313" key="9">
    <source>
        <dbReference type="Proteomes" id="UP000626244"/>
    </source>
</evidence>
<feature type="transmembrane region" description="Helical" evidence="7">
    <location>
        <begin position="260"/>
        <end position="279"/>
    </location>
</feature>